<protein>
    <submittedName>
        <fullName evidence="5">Protocatechuate 3,4-dioxygenase subunit alpha</fullName>
        <ecNumber evidence="5">1.13.11.3</ecNumber>
    </submittedName>
</protein>
<evidence type="ECO:0000313" key="6">
    <source>
        <dbReference type="Proteomes" id="UP001139516"/>
    </source>
</evidence>
<gene>
    <name evidence="5" type="primary">pcaG</name>
    <name evidence="5" type="ORF">M0638_06975</name>
</gene>
<dbReference type="InterPro" id="IPR000627">
    <property type="entry name" value="Intradiol_dOase_C"/>
</dbReference>
<organism evidence="5 6">
    <name type="scientific">Roseomonas acroporae</name>
    <dbReference type="NCBI Taxonomy" id="2937791"/>
    <lineage>
        <taxon>Bacteria</taxon>
        <taxon>Pseudomonadati</taxon>
        <taxon>Pseudomonadota</taxon>
        <taxon>Alphaproteobacteria</taxon>
        <taxon>Acetobacterales</taxon>
        <taxon>Roseomonadaceae</taxon>
        <taxon>Roseomonas</taxon>
    </lineage>
</organism>
<dbReference type="InterPro" id="IPR050770">
    <property type="entry name" value="Intradiol_RC_Dioxygenase"/>
</dbReference>
<dbReference type="GO" id="GO:0018578">
    <property type="term" value="F:protocatechuate 3,4-dioxygenase activity"/>
    <property type="evidence" value="ECO:0007669"/>
    <property type="project" value="UniProtKB-EC"/>
</dbReference>
<evidence type="ECO:0000256" key="2">
    <source>
        <dbReference type="ARBA" id="ARBA00022964"/>
    </source>
</evidence>
<dbReference type="PANTHER" id="PTHR33711:SF9">
    <property type="entry name" value="PROTOCATECHUATE 3,4-DIOXYGENASE ALPHA CHAIN"/>
    <property type="match status" value="1"/>
</dbReference>
<keyword evidence="3 5" id="KW-0560">Oxidoreductase</keyword>
<accession>A0A9X1Y6Q5</accession>
<dbReference type="EC" id="1.13.11.3" evidence="5"/>
<dbReference type="AlphaFoldDB" id="A0A9X1Y6Q5"/>
<reference evidence="5" key="1">
    <citation type="submission" date="2022-04" db="EMBL/GenBank/DDBJ databases">
        <title>Roseomonas acroporae sp. nov., isolated from coral Acropora digitifera.</title>
        <authorList>
            <person name="Sun H."/>
        </authorList>
    </citation>
    <scope>NUCLEOTIDE SEQUENCE</scope>
    <source>
        <strain evidence="5">NAR14</strain>
    </source>
</reference>
<dbReference type="EMBL" id="JALPRX010000026">
    <property type="protein sequence ID" value="MCK8784118.1"/>
    <property type="molecule type" value="Genomic_DNA"/>
</dbReference>
<dbReference type="NCBIfam" id="TIGR02423">
    <property type="entry name" value="protocat_alph"/>
    <property type="match status" value="1"/>
</dbReference>
<keyword evidence="2" id="KW-0223">Dioxygenase</keyword>
<dbReference type="Proteomes" id="UP001139516">
    <property type="component" value="Unassembled WGS sequence"/>
</dbReference>
<dbReference type="InterPro" id="IPR012786">
    <property type="entry name" value="Protocat_dOase_a"/>
</dbReference>
<comment type="similarity">
    <text evidence="1">Belongs to the intradiol ring-cleavage dioxygenase family.</text>
</comment>
<dbReference type="Pfam" id="PF00775">
    <property type="entry name" value="Dioxygenase_C"/>
    <property type="match status" value="1"/>
</dbReference>
<evidence type="ECO:0000256" key="1">
    <source>
        <dbReference type="ARBA" id="ARBA00007825"/>
    </source>
</evidence>
<dbReference type="GO" id="GO:0008199">
    <property type="term" value="F:ferric iron binding"/>
    <property type="evidence" value="ECO:0007669"/>
    <property type="project" value="InterPro"/>
</dbReference>
<comment type="caution">
    <text evidence="5">The sequence shown here is derived from an EMBL/GenBank/DDBJ whole genome shotgun (WGS) entry which is preliminary data.</text>
</comment>
<keyword evidence="6" id="KW-1185">Reference proteome</keyword>
<dbReference type="InterPro" id="IPR015889">
    <property type="entry name" value="Intradiol_dOase_core"/>
</dbReference>
<feature type="domain" description="Intradiol ring-cleavage dioxygenases" evidence="4">
    <location>
        <begin position="48"/>
        <end position="203"/>
    </location>
</feature>
<evidence type="ECO:0000313" key="5">
    <source>
        <dbReference type="EMBL" id="MCK8784118.1"/>
    </source>
</evidence>
<evidence type="ECO:0000259" key="4">
    <source>
        <dbReference type="Pfam" id="PF00775"/>
    </source>
</evidence>
<dbReference type="CDD" id="cd03463">
    <property type="entry name" value="3_4-PCD_alpha"/>
    <property type="match status" value="1"/>
</dbReference>
<dbReference type="SUPFAM" id="SSF49482">
    <property type="entry name" value="Aromatic compound dioxygenase"/>
    <property type="match status" value="1"/>
</dbReference>
<evidence type="ECO:0000256" key="3">
    <source>
        <dbReference type="ARBA" id="ARBA00023002"/>
    </source>
</evidence>
<proteinExistence type="inferred from homology"/>
<sequence>MLHPTIELPLHETASQTAGPYVHIGLIPHQAGFDIFEKNFSNVLVKPETKGERIRLEGRVLDGTGSPTKDILLEIWQANAAGRYNHPADRQEGKAIDPAFRGWGRTGTDFESGVWHFETIKPGRVIGRHGHKPMAPHINLWLAARGINIGLSTRIYFSDEAEANAADPVLRMVDPPGRRQTLIAERSVRNGAVVYTFDVRLQGEGETVFFDV</sequence>
<dbReference type="PANTHER" id="PTHR33711">
    <property type="entry name" value="DIOXYGENASE, PUTATIVE (AFU_ORTHOLOGUE AFUA_2G02910)-RELATED"/>
    <property type="match status" value="1"/>
</dbReference>
<dbReference type="Gene3D" id="2.60.130.10">
    <property type="entry name" value="Aromatic compound dioxygenase"/>
    <property type="match status" value="1"/>
</dbReference>
<dbReference type="RefSeq" id="WP_248666243.1">
    <property type="nucleotide sequence ID" value="NZ_JALPRX010000026.1"/>
</dbReference>
<name>A0A9X1Y6Q5_9PROT</name>